<dbReference type="InterPro" id="IPR036695">
    <property type="entry name" value="Arg-tRNA-synth_N_sf"/>
</dbReference>
<dbReference type="GO" id="GO:0006420">
    <property type="term" value="P:arginyl-tRNA aminoacylation"/>
    <property type="evidence" value="ECO:0007669"/>
    <property type="project" value="UniProtKB-UniRule"/>
</dbReference>
<dbReference type="SMART" id="SM01016">
    <property type="entry name" value="Arg_tRNA_synt_N"/>
    <property type="match status" value="1"/>
</dbReference>
<dbReference type="SMART" id="SM00836">
    <property type="entry name" value="DALR_1"/>
    <property type="match status" value="1"/>
</dbReference>
<dbReference type="FunFam" id="3.40.50.620:FF:000062">
    <property type="entry name" value="Arginine--tRNA ligase"/>
    <property type="match status" value="1"/>
</dbReference>
<protein>
    <recommendedName>
        <fullName evidence="11">Arginine--tRNA ligase</fullName>
        <ecNumber evidence="11">6.1.1.19</ecNumber>
    </recommendedName>
    <alternativeName>
        <fullName evidence="11">Arginyl-tRNA synthetase</fullName>
        <shortName evidence="11">ArgRS</shortName>
    </alternativeName>
</protein>
<dbReference type="Pfam" id="PF00750">
    <property type="entry name" value="tRNA-synt_1d"/>
    <property type="match status" value="1"/>
</dbReference>
<reference evidence="15 16" key="1">
    <citation type="submission" date="2019-03" db="EMBL/GenBank/DDBJ databases">
        <title>Genomic Encyclopedia of Type Strains, Phase IV (KMG-IV): sequencing the most valuable type-strain genomes for metagenomic binning, comparative biology and taxonomic classification.</title>
        <authorList>
            <person name="Goeker M."/>
        </authorList>
    </citation>
    <scope>NUCLEOTIDE SEQUENCE [LARGE SCALE GENOMIC DNA]</scope>
    <source>
        <strain evidence="15 16">LX-B</strain>
    </source>
</reference>
<evidence type="ECO:0000256" key="10">
    <source>
        <dbReference type="ARBA" id="ARBA00049339"/>
    </source>
</evidence>
<comment type="caution">
    <text evidence="15">The sequence shown here is derived from an EMBL/GenBank/DDBJ whole genome shotgun (WGS) entry which is preliminary data.</text>
</comment>
<keyword evidence="6 11" id="KW-0547">Nucleotide-binding</keyword>
<dbReference type="GO" id="GO:0004814">
    <property type="term" value="F:arginine-tRNA ligase activity"/>
    <property type="evidence" value="ECO:0007669"/>
    <property type="project" value="UniProtKB-UniRule"/>
</dbReference>
<evidence type="ECO:0000256" key="2">
    <source>
        <dbReference type="ARBA" id="ARBA00005594"/>
    </source>
</evidence>
<keyword evidence="4 11" id="KW-0963">Cytoplasm</keyword>
<dbReference type="Pfam" id="PF05746">
    <property type="entry name" value="DALR_1"/>
    <property type="match status" value="1"/>
</dbReference>
<keyword evidence="5 11" id="KW-0436">Ligase</keyword>
<dbReference type="Proteomes" id="UP000295008">
    <property type="component" value="Unassembled WGS sequence"/>
</dbReference>
<dbReference type="Gene3D" id="3.30.1360.70">
    <property type="entry name" value="Arginyl tRNA synthetase N-terminal domain"/>
    <property type="match status" value="1"/>
</dbReference>
<evidence type="ECO:0000256" key="4">
    <source>
        <dbReference type="ARBA" id="ARBA00022490"/>
    </source>
</evidence>
<comment type="subunit">
    <text evidence="3 11">Monomer.</text>
</comment>
<accession>A0A4R1R8J8</accession>
<dbReference type="FunFam" id="1.10.730.10:FF:000008">
    <property type="entry name" value="Arginine--tRNA ligase"/>
    <property type="match status" value="1"/>
</dbReference>
<keyword evidence="7 11" id="KW-0067">ATP-binding</keyword>
<gene>
    <name evidence="11" type="primary">argS</name>
    <name evidence="15" type="ORF">EDC14_102913</name>
</gene>
<dbReference type="InterPro" id="IPR035684">
    <property type="entry name" value="ArgRS_core"/>
</dbReference>
<evidence type="ECO:0000313" key="15">
    <source>
        <dbReference type="EMBL" id="TCL61984.1"/>
    </source>
</evidence>
<evidence type="ECO:0000256" key="11">
    <source>
        <dbReference type="HAMAP-Rule" id="MF_00123"/>
    </source>
</evidence>
<dbReference type="GO" id="GO:0005737">
    <property type="term" value="C:cytoplasm"/>
    <property type="evidence" value="ECO:0007669"/>
    <property type="project" value="UniProtKB-SubCell"/>
</dbReference>
<name>A0A4R1R8J8_HYDET</name>
<evidence type="ECO:0000313" key="16">
    <source>
        <dbReference type="Proteomes" id="UP000295008"/>
    </source>
</evidence>
<dbReference type="EC" id="6.1.1.19" evidence="11"/>
<evidence type="ECO:0000256" key="12">
    <source>
        <dbReference type="RuleBase" id="RU363038"/>
    </source>
</evidence>
<dbReference type="InterPro" id="IPR008909">
    <property type="entry name" value="DALR_anticod-bd"/>
</dbReference>
<dbReference type="CDD" id="cd00671">
    <property type="entry name" value="ArgRS_core"/>
    <property type="match status" value="1"/>
</dbReference>
<evidence type="ECO:0000256" key="7">
    <source>
        <dbReference type="ARBA" id="ARBA00022840"/>
    </source>
</evidence>
<evidence type="ECO:0000256" key="1">
    <source>
        <dbReference type="ARBA" id="ARBA00004496"/>
    </source>
</evidence>
<dbReference type="HAMAP" id="MF_00123">
    <property type="entry name" value="Arg_tRNA_synth"/>
    <property type="match status" value="1"/>
</dbReference>
<comment type="similarity">
    <text evidence="2 11 12">Belongs to the class-I aminoacyl-tRNA synthetase family.</text>
</comment>
<dbReference type="Gene3D" id="3.40.50.620">
    <property type="entry name" value="HUPs"/>
    <property type="match status" value="1"/>
</dbReference>
<keyword evidence="16" id="KW-1185">Reference proteome</keyword>
<dbReference type="AlphaFoldDB" id="A0A4R1R8J8"/>
<evidence type="ECO:0000256" key="5">
    <source>
        <dbReference type="ARBA" id="ARBA00022598"/>
    </source>
</evidence>
<evidence type="ECO:0000256" key="8">
    <source>
        <dbReference type="ARBA" id="ARBA00022917"/>
    </source>
</evidence>
<dbReference type="PRINTS" id="PR01038">
    <property type="entry name" value="TRNASYNTHARG"/>
</dbReference>
<dbReference type="SUPFAM" id="SSF47323">
    <property type="entry name" value="Anticodon-binding domain of a subclass of class I aminoacyl-tRNA synthetases"/>
    <property type="match status" value="1"/>
</dbReference>
<dbReference type="InterPro" id="IPR005148">
    <property type="entry name" value="Arg-tRNA-synth_N"/>
</dbReference>
<dbReference type="NCBIfam" id="TIGR00456">
    <property type="entry name" value="argS"/>
    <property type="match status" value="1"/>
</dbReference>
<feature type="short sequence motif" description="'HIGH' region" evidence="11">
    <location>
        <begin position="164"/>
        <end position="174"/>
    </location>
</feature>
<feature type="domain" description="DALR anticodon binding" evidence="13">
    <location>
        <begin position="469"/>
        <end position="586"/>
    </location>
</feature>
<comment type="catalytic activity">
    <reaction evidence="10 11">
        <text>tRNA(Arg) + L-arginine + ATP = L-arginyl-tRNA(Arg) + AMP + diphosphate</text>
        <dbReference type="Rhea" id="RHEA:20301"/>
        <dbReference type="Rhea" id="RHEA-COMP:9658"/>
        <dbReference type="Rhea" id="RHEA-COMP:9673"/>
        <dbReference type="ChEBI" id="CHEBI:30616"/>
        <dbReference type="ChEBI" id="CHEBI:32682"/>
        <dbReference type="ChEBI" id="CHEBI:33019"/>
        <dbReference type="ChEBI" id="CHEBI:78442"/>
        <dbReference type="ChEBI" id="CHEBI:78513"/>
        <dbReference type="ChEBI" id="CHEBI:456215"/>
        <dbReference type="EC" id="6.1.1.19"/>
    </reaction>
</comment>
<dbReference type="PANTHER" id="PTHR11956:SF5">
    <property type="entry name" value="ARGININE--TRNA LIGASE, CYTOPLASMIC"/>
    <property type="match status" value="1"/>
</dbReference>
<dbReference type="InterPro" id="IPR001278">
    <property type="entry name" value="Arg-tRNA-ligase"/>
</dbReference>
<keyword evidence="8 11" id="KW-0648">Protein biosynthesis</keyword>
<evidence type="ECO:0000259" key="14">
    <source>
        <dbReference type="SMART" id="SM01016"/>
    </source>
</evidence>
<organism evidence="15 16">
    <name type="scientific">Hydrogenispora ethanolica</name>
    <dbReference type="NCBI Taxonomy" id="1082276"/>
    <lineage>
        <taxon>Bacteria</taxon>
        <taxon>Bacillati</taxon>
        <taxon>Bacillota</taxon>
        <taxon>Hydrogenispora</taxon>
    </lineage>
</organism>
<dbReference type="SUPFAM" id="SSF55190">
    <property type="entry name" value="Arginyl-tRNA synthetase (ArgRS), N-terminal 'additional' domain"/>
    <property type="match status" value="1"/>
</dbReference>
<proteinExistence type="inferred from homology"/>
<dbReference type="PANTHER" id="PTHR11956">
    <property type="entry name" value="ARGINYL-TRNA SYNTHETASE"/>
    <property type="match status" value="1"/>
</dbReference>
<dbReference type="Pfam" id="PF03485">
    <property type="entry name" value="Arg_tRNA_synt_N"/>
    <property type="match status" value="1"/>
</dbReference>
<dbReference type="GO" id="GO:0005524">
    <property type="term" value="F:ATP binding"/>
    <property type="evidence" value="ECO:0007669"/>
    <property type="project" value="UniProtKB-UniRule"/>
</dbReference>
<evidence type="ECO:0000256" key="9">
    <source>
        <dbReference type="ARBA" id="ARBA00023146"/>
    </source>
</evidence>
<dbReference type="Gene3D" id="1.10.730.10">
    <property type="entry name" value="Isoleucyl-tRNA Synthetase, Domain 1"/>
    <property type="match status" value="1"/>
</dbReference>
<evidence type="ECO:0000256" key="3">
    <source>
        <dbReference type="ARBA" id="ARBA00011245"/>
    </source>
</evidence>
<evidence type="ECO:0000256" key="6">
    <source>
        <dbReference type="ARBA" id="ARBA00022741"/>
    </source>
</evidence>
<comment type="subcellular location">
    <subcellularLocation>
        <location evidence="1 11">Cytoplasm</location>
    </subcellularLocation>
</comment>
<dbReference type="SUPFAM" id="SSF52374">
    <property type="entry name" value="Nucleotidylyl transferase"/>
    <property type="match status" value="1"/>
</dbReference>
<dbReference type="InterPro" id="IPR014729">
    <property type="entry name" value="Rossmann-like_a/b/a_fold"/>
</dbReference>
<dbReference type="InterPro" id="IPR009080">
    <property type="entry name" value="tRNAsynth_Ia_anticodon-bd"/>
</dbReference>
<evidence type="ECO:0000259" key="13">
    <source>
        <dbReference type="SMART" id="SM00836"/>
    </source>
</evidence>
<keyword evidence="9 11" id="KW-0030">Aminoacyl-tRNA synthetase</keyword>
<dbReference type="EMBL" id="SLUN01000029">
    <property type="protein sequence ID" value="TCL61984.1"/>
    <property type="molecule type" value="Genomic_DNA"/>
</dbReference>
<feature type="domain" description="Arginyl tRNA synthetase N-terminal" evidence="14">
    <location>
        <begin position="35"/>
        <end position="127"/>
    </location>
</feature>
<sequence>MAAGTVAGFIPGMERGGHAFVRWKRCFIMEKIITRRVRESLREGLRQAAMSAREQGQLQFEALPEIVLEVPKEKSHGSFASNLALILAKVVRKAPREAAALLQANFPANHYVARIEVAGPGFINFHLNQNWLGEVQAAILEEKTAYGDNSDLAGTRIQLEFVSANPVGPMVVVNARAAALGDTLANLFSACGAGVEREYYVNDFGNQVYTLGRSIDARYRQLLGQTVDFPEDGYQGDYIYDLARQLITERGDSYLALPEEERIASFRDFGYRTILAGQKRDLAAYGVEYDCWFSERSLHEQGTVDRVLDELVGRGLTYEQDGALWLRTTAYGDDKDRVLKTADGRTTYFIADIAYHLNKFERGFDLAIDIWGPDHHGYIPRMKAALAAMGIAPERLEVLIAQQINLIKDGQPFKMSKRRGDFITMADLLEEVGNDGARWFLLMRSPDSHLDFDLNLVKSQTNENPVFYVQYAHARIASIFRQAAPENLPAADLDPATYWDEEEEQLLEKLAHFPDLLSEAAKRREPHRVTGYLLELATMFHSYYNRRRFISEDPGQTGTRLMLARAIGYVLQRGLKLLGVSAPERM</sequence>